<dbReference type="PANTHER" id="PTHR22911">
    <property type="entry name" value="ACYL-MALONYL CONDENSING ENZYME-RELATED"/>
    <property type="match status" value="1"/>
</dbReference>
<dbReference type="Pfam" id="PF00892">
    <property type="entry name" value="EamA"/>
    <property type="match status" value="2"/>
</dbReference>
<dbReference type="InterPro" id="IPR037185">
    <property type="entry name" value="EmrE-like"/>
</dbReference>
<evidence type="ECO:0000256" key="1">
    <source>
        <dbReference type="ARBA" id="ARBA00004141"/>
    </source>
</evidence>
<gene>
    <name evidence="8" type="ORF">ACFQ4E_17900</name>
</gene>
<feature type="domain" description="EamA" evidence="7">
    <location>
        <begin position="8"/>
        <end position="142"/>
    </location>
</feature>
<reference evidence="9" key="1">
    <citation type="journal article" date="2019" name="Int. J. Syst. Evol. Microbiol.">
        <title>The Global Catalogue of Microorganisms (GCM) 10K type strain sequencing project: providing services to taxonomists for standard genome sequencing and annotation.</title>
        <authorList>
            <consortium name="The Broad Institute Genomics Platform"/>
            <consortium name="The Broad Institute Genome Sequencing Center for Infectious Disease"/>
            <person name="Wu L."/>
            <person name="Ma J."/>
        </authorList>
    </citation>
    <scope>NUCLEOTIDE SEQUENCE [LARGE SCALE GENOMIC DNA]</scope>
    <source>
        <strain evidence="9">CCUG 62953</strain>
    </source>
</reference>
<evidence type="ECO:0000259" key="7">
    <source>
        <dbReference type="Pfam" id="PF00892"/>
    </source>
</evidence>
<evidence type="ECO:0000313" key="8">
    <source>
        <dbReference type="EMBL" id="MFD1344309.1"/>
    </source>
</evidence>
<organism evidence="8 9">
    <name type="scientific">Litorisediminicola beolgyonensis</name>
    <dbReference type="NCBI Taxonomy" id="1173614"/>
    <lineage>
        <taxon>Bacteria</taxon>
        <taxon>Pseudomonadati</taxon>
        <taxon>Pseudomonadota</taxon>
        <taxon>Alphaproteobacteria</taxon>
        <taxon>Rhodobacterales</taxon>
        <taxon>Paracoccaceae</taxon>
        <taxon>Litorisediminicola</taxon>
    </lineage>
</organism>
<feature type="transmembrane region" description="Helical" evidence="6">
    <location>
        <begin position="244"/>
        <end position="263"/>
    </location>
</feature>
<dbReference type="EMBL" id="JBHTMU010000044">
    <property type="protein sequence ID" value="MFD1344309.1"/>
    <property type="molecule type" value="Genomic_DNA"/>
</dbReference>
<keyword evidence="4 6" id="KW-1133">Transmembrane helix</keyword>
<keyword evidence="5 6" id="KW-0472">Membrane</keyword>
<proteinExistence type="inferred from homology"/>
<comment type="similarity">
    <text evidence="2">Belongs to the drug/metabolite transporter (DMT) superfamily. 10 TMS drug/metabolite exporter (DME) (TC 2.A.7.3) family.</text>
</comment>
<feature type="transmembrane region" description="Helical" evidence="6">
    <location>
        <begin position="180"/>
        <end position="202"/>
    </location>
</feature>
<evidence type="ECO:0000256" key="3">
    <source>
        <dbReference type="ARBA" id="ARBA00022692"/>
    </source>
</evidence>
<protein>
    <submittedName>
        <fullName evidence="8">DMT family transporter</fullName>
    </submittedName>
</protein>
<feature type="domain" description="EamA" evidence="7">
    <location>
        <begin position="153"/>
        <end position="286"/>
    </location>
</feature>
<feature type="transmembrane region" description="Helical" evidence="6">
    <location>
        <begin position="100"/>
        <end position="119"/>
    </location>
</feature>
<accession>A0ABW3ZMP2</accession>
<evidence type="ECO:0000256" key="4">
    <source>
        <dbReference type="ARBA" id="ARBA00022989"/>
    </source>
</evidence>
<evidence type="ECO:0000256" key="6">
    <source>
        <dbReference type="SAM" id="Phobius"/>
    </source>
</evidence>
<sequence>MTPDRPLLGLLLMLAFCLMAPLADAVAKLLTGALPVLQLVVLRFAFQAILMVPFAVALRKGGTLLPDRSLFGMLLLRTLLHIAGIGLMFTALRYLPLADAIAIAFVMPFLLLLLGHLFLGEEVGPRRLAACAAGFVGTLLVVQPAFRDTGAAALLPLGVAVTFALFMLTTRRIAKRIEPVALQSLSGALATVLLLPLFALSGPGFDWHPLPTEIWALVASLGALGTIGHLLMSWSLRYAPSTTLAPMQYLEIPIATLYGWLIFGDWPNPLAQTGIAITIVAGLYIVLRERKDLRPPAAPLG</sequence>
<feature type="transmembrane region" description="Helical" evidence="6">
    <location>
        <begin position="269"/>
        <end position="287"/>
    </location>
</feature>
<feature type="transmembrane region" description="Helical" evidence="6">
    <location>
        <begin position="35"/>
        <end position="58"/>
    </location>
</feature>
<dbReference type="InterPro" id="IPR000620">
    <property type="entry name" value="EamA_dom"/>
</dbReference>
<dbReference type="SUPFAM" id="SSF103481">
    <property type="entry name" value="Multidrug resistance efflux transporter EmrE"/>
    <property type="match status" value="2"/>
</dbReference>
<feature type="transmembrane region" description="Helical" evidence="6">
    <location>
        <begin position="152"/>
        <end position="168"/>
    </location>
</feature>
<dbReference type="RefSeq" id="WP_386805894.1">
    <property type="nucleotide sequence ID" value="NZ_JBHTMU010000044.1"/>
</dbReference>
<evidence type="ECO:0000256" key="5">
    <source>
        <dbReference type="ARBA" id="ARBA00023136"/>
    </source>
</evidence>
<evidence type="ECO:0000256" key="2">
    <source>
        <dbReference type="ARBA" id="ARBA00009853"/>
    </source>
</evidence>
<feature type="transmembrane region" description="Helical" evidence="6">
    <location>
        <begin position="128"/>
        <end position="146"/>
    </location>
</feature>
<dbReference type="PANTHER" id="PTHR22911:SF6">
    <property type="entry name" value="SOLUTE CARRIER FAMILY 35 MEMBER G1"/>
    <property type="match status" value="1"/>
</dbReference>
<keyword evidence="9" id="KW-1185">Reference proteome</keyword>
<name>A0ABW3ZMP2_9RHOB</name>
<feature type="transmembrane region" description="Helical" evidence="6">
    <location>
        <begin position="214"/>
        <end position="232"/>
    </location>
</feature>
<comment type="subcellular location">
    <subcellularLocation>
        <location evidence="1">Membrane</location>
        <topology evidence="1">Multi-pass membrane protein</topology>
    </subcellularLocation>
</comment>
<dbReference type="Proteomes" id="UP001597135">
    <property type="component" value="Unassembled WGS sequence"/>
</dbReference>
<feature type="transmembrane region" description="Helical" evidence="6">
    <location>
        <begin position="70"/>
        <end position="94"/>
    </location>
</feature>
<keyword evidence="3 6" id="KW-0812">Transmembrane</keyword>
<comment type="caution">
    <text evidence="8">The sequence shown here is derived from an EMBL/GenBank/DDBJ whole genome shotgun (WGS) entry which is preliminary data.</text>
</comment>
<evidence type="ECO:0000313" key="9">
    <source>
        <dbReference type="Proteomes" id="UP001597135"/>
    </source>
</evidence>